<sequence length="245" mass="27215">MGYLNHIRAPFPNAVTLETLGDRNVFATEVYNQSLLSLIRRSPSLVTLDLGHSYRIGPPGVGTLVCAATKLCTMYDMRAVVIPFLWERMMNSGRPDNLTIHFNSIPATSQTVSDGTSKAACSENSTGAHGNKWHPSFPAVARYKRRFRTYHNESPVHFVKLRRRATRSGRNPASIYPIQPPNKQESRFSQYTYIEYVESTRTYARTYVPLGDQLGNPANIGSESFSAALPAQISLDAVLGTVETT</sequence>
<evidence type="ECO:0000313" key="2">
    <source>
        <dbReference type="Proteomes" id="UP000307440"/>
    </source>
</evidence>
<protein>
    <submittedName>
        <fullName evidence="1">Uncharacterized protein</fullName>
    </submittedName>
</protein>
<name>A0A5C3L232_COPMA</name>
<reference evidence="1 2" key="1">
    <citation type="journal article" date="2019" name="Nat. Ecol. Evol.">
        <title>Megaphylogeny resolves global patterns of mushroom evolution.</title>
        <authorList>
            <person name="Varga T."/>
            <person name="Krizsan K."/>
            <person name="Foldi C."/>
            <person name="Dima B."/>
            <person name="Sanchez-Garcia M."/>
            <person name="Sanchez-Ramirez S."/>
            <person name="Szollosi G.J."/>
            <person name="Szarkandi J.G."/>
            <person name="Papp V."/>
            <person name="Albert L."/>
            <person name="Andreopoulos W."/>
            <person name="Angelini C."/>
            <person name="Antonin V."/>
            <person name="Barry K.W."/>
            <person name="Bougher N.L."/>
            <person name="Buchanan P."/>
            <person name="Buyck B."/>
            <person name="Bense V."/>
            <person name="Catcheside P."/>
            <person name="Chovatia M."/>
            <person name="Cooper J."/>
            <person name="Damon W."/>
            <person name="Desjardin D."/>
            <person name="Finy P."/>
            <person name="Geml J."/>
            <person name="Haridas S."/>
            <person name="Hughes K."/>
            <person name="Justo A."/>
            <person name="Karasinski D."/>
            <person name="Kautmanova I."/>
            <person name="Kiss B."/>
            <person name="Kocsube S."/>
            <person name="Kotiranta H."/>
            <person name="LaButti K.M."/>
            <person name="Lechner B.E."/>
            <person name="Liimatainen K."/>
            <person name="Lipzen A."/>
            <person name="Lukacs Z."/>
            <person name="Mihaltcheva S."/>
            <person name="Morgado L.N."/>
            <person name="Niskanen T."/>
            <person name="Noordeloos M.E."/>
            <person name="Ohm R.A."/>
            <person name="Ortiz-Santana B."/>
            <person name="Ovrebo C."/>
            <person name="Racz N."/>
            <person name="Riley R."/>
            <person name="Savchenko A."/>
            <person name="Shiryaev A."/>
            <person name="Soop K."/>
            <person name="Spirin V."/>
            <person name="Szebenyi C."/>
            <person name="Tomsovsky M."/>
            <person name="Tulloss R.E."/>
            <person name="Uehling J."/>
            <person name="Grigoriev I.V."/>
            <person name="Vagvolgyi C."/>
            <person name="Papp T."/>
            <person name="Martin F.M."/>
            <person name="Miettinen O."/>
            <person name="Hibbett D.S."/>
            <person name="Nagy L.G."/>
        </authorList>
    </citation>
    <scope>NUCLEOTIDE SEQUENCE [LARGE SCALE GENOMIC DNA]</scope>
    <source>
        <strain evidence="1 2">CBS 121175</strain>
    </source>
</reference>
<dbReference type="Proteomes" id="UP000307440">
    <property type="component" value="Unassembled WGS sequence"/>
</dbReference>
<dbReference type="EMBL" id="ML210170">
    <property type="protein sequence ID" value="TFK26867.1"/>
    <property type="molecule type" value="Genomic_DNA"/>
</dbReference>
<evidence type="ECO:0000313" key="1">
    <source>
        <dbReference type="EMBL" id="TFK26867.1"/>
    </source>
</evidence>
<keyword evidence="2" id="KW-1185">Reference proteome</keyword>
<proteinExistence type="predicted"/>
<accession>A0A5C3L232</accession>
<organism evidence="1 2">
    <name type="scientific">Coprinopsis marcescibilis</name>
    <name type="common">Agaric fungus</name>
    <name type="synonym">Psathyrella marcescibilis</name>
    <dbReference type="NCBI Taxonomy" id="230819"/>
    <lineage>
        <taxon>Eukaryota</taxon>
        <taxon>Fungi</taxon>
        <taxon>Dikarya</taxon>
        <taxon>Basidiomycota</taxon>
        <taxon>Agaricomycotina</taxon>
        <taxon>Agaricomycetes</taxon>
        <taxon>Agaricomycetidae</taxon>
        <taxon>Agaricales</taxon>
        <taxon>Agaricineae</taxon>
        <taxon>Psathyrellaceae</taxon>
        <taxon>Coprinopsis</taxon>
    </lineage>
</organism>
<dbReference type="AlphaFoldDB" id="A0A5C3L232"/>
<gene>
    <name evidence="1" type="ORF">FA15DRAFT_654051</name>
</gene>